<gene>
    <name evidence="1" type="ORF">JOB18_021566</name>
</gene>
<comment type="caution">
    <text evidence="1">The sequence shown here is derived from an EMBL/GenBank/DDBJ whole genome shotgun (WGS) entry which is preliminary data.</text>
</comment>
<accession>A0AAV6QV83</accession>
<evidence type="ECO:0000313" key="2">
    <source>
        <dbReference type="Proteomes" id="UP000693946"/>
    </source>
</evidence>
<protein>
    <submittedName>
        <fullName evidence="1">Uncharacterized protein</fullName>
    </submittedName>
</protein>
<dbReference type="EMBL" id="JAGKHQ010000015">
    <property type="protein sequence ID" value="KAG7496585.1"/>
    <property type="molecule type" value="Genomic_DNA"/>
</dbReference>
<dbReference type="Proteomes" id="UP000693946">
    <property type="component" value="Linkage Group LG3"/>
</dbReference>
<dbReference type="AlphaFoldDB" id="A0AAV6QV83"/>
<reference evidence="1 2" key="1">
    <citation type="journal article" date="2021" name="Sci. Rep.">
        <title>Chromosome anchoring in Senegalese sole (Solea senegalensis) reveals sex-associated markers and genome rearrangements in flatfish.</title>
        <authorList>
            <person name="Guerrero-Cozar I."/>
            <person name="Gomez-Garrido J."/>
            <person name="Berbel C."/>
            <person name="Martinez-Blanch J.F."/>
            <person name="Alioto T."/>
            <person name="Claros M.G."/>
            <person name="Gagnaire P.A."/>
            <person name="Manchado M."/>
        </authorList>
    </citation>
    <scope>NUCLEOTIDE SEQUENCE [LARGE SCALE GENOMIC DNA]</scope>
    <source>
        <strain evidence="1">Sse05_10M</strain>
    </source>
</reference>
<organism evidence="1 2">
    <name type="scientific">Solea senegalensis</name>
    <name type="common">Senegalese sole</name>
    <dbReference type="NCBI Taxonomy" id="28829"/>
    <lineage>
        <taxon>Eukaryota</taxon>
        <taxon>Metazoa</taxon>
        <taxon>Chordata</taxon>
        <taxon>Craniata</taxon>
        <taxon>Vertebrata</taxon>
        <taxon>Euteleostomi</taxon>
        <taxon>Actinopterygii</taxon>
        <taxon>Neopterygii</taxon>
        <taxon>Teleostei</taxon>
        <taxon>Neoteleostei</taxon>
        <taxon>Acanthomorphata</taxon>
        <taxon>Carangaria</taxon>
        <taxon>Pleuronectiformes</taxon>
        <taxon>Pleuronectoidei</taxon>
        <taxon>Soleidae</taxon>
        <taxon>Solea</taxon>
    </lineage>
</organism>
<keyword evidence="2" id="KW-1185">Reference proteome</keyword>
<proteinExistence type="predicted"/>
<evidence type="ECO:0000313" key="1">
    <source>
        <dbReference type="EMBL" id="KAG7496585.1"/>
    </source>
</evidence>
<name>A0AAV6QV83_SOLSE</name>
<sequence length="140" mass="16426">MDTKSTQDLLEENSKLRRQLGQQGEEINRLQQFEQRTKAFIASLVNAYEVQNGVQSRPFLQLQLRSGGELEGEEAEVARMSLQKEGDLARLRMEVEAVTHWHKLVVDELQQTEEEWRRTNMLPWSFLSEQSRRHMRGDEA</sequence>